<evidence type="ECO:0000256" key="9">
    <source>
        <dbReference type="SAM" id="Phobius"/>
    </source>
</evidence>
<dbReference type="EMBL" id="CAJNOM010000309">
    <property type="protein sequence ID" value="CAF1343656.1"/>
    <property type="molecule type" value="Genomic_DNA"/>
</dbReference>
<dbReference type="AlphaFoldDB" id="A0A814KMR6"/>
<evidence type="ECO:0000256" key="8">
    <source>
        <dbReference type="ARBA" id="ARBA00023224"/>
    </source>
</evidence>
<dbReference type="OrthoDB" id="9997223at2759"/>
<keyword evidence="3 9" id="KW-0812">Transmembrane</keyword>
<evidence type="ECO:0000256" key="4">
    <source>
        <dbReference type="ARBA" id="ARBA00022989"/>
    </source>
</evidence>
<dbReference type="Gene3D" id="1.20.1070.10">
    <property type="entry name" value="Rhodopsin 7-helix transmembrane proteins"/>
    <property type="match status" value="1"/>
</dbReference>
<dbReference type="InterPro" id="IPR017452">
    <property type="entry name" value="GPCR_Rhodpsn_7TM"/>
</dbReference>
<dbReference type="PANTHER" id="PTHR24228">
    <property type="entry name" value="B2 BRADYKININ RECEPTOR/ANGIOTENSIN II RECEPTOR"/>
    <property type="match status" value="1"/>
</dbReference>
<dbReference type="Pfam" id="PF00001">
    <property type="entry name" value="7tm_1"/>
    <property type="match status" value="1"/>
</dbReference>
<proteinExistence type="predicted"/>
<evidence type="ECO:0000313" key="14">
    <source>
        <dbReference type="Proteomes" id="UP000663877"/>
    </source>
</evidence>
<name>A0A814KMR6_9BILA</name>
<dbReference type="GO" id="GO:0005886">
    <property type="term" value="C:plasma membrane"/>
    <property type="evidence" value="ECO:0007669"/>
    <property type="project" value="UniProtKB-SubCell"/>
</dbReference>
<evidence type="ECO:0000256" key="7">
    <source>
        <dbReference type="ARBA" id="ARBA00023170"/>
    </source>
</evidence>
<dbReference type="PROSITE" id="PS50262">
    <property type="entry name" value="G_PROTEIN_RECEP_F1_2"/>
    <property type="match status" value="1"/>
</dbReference>
<gene>
    <name evidence="11" type="ORF">BJG266_LOCUS18729</name>
    <name evidence="12" type="ORF">QVE165_LOCUS33582</name>
</gene>
<reference evidence="11" key="1">
    <citation type="submission" date="2021-02" db="EMBL/GenBank/DDBJ databases">
        <authorList>
            <person name="Nowell W R."/>
        </authorList>
    </citation>
    <scope>NUCLEOTIDE SEQUENCE</scope>
</reference>
<feature type="transmembrane region" description="Helical" evidence="9">
    <location>
        <begin position="12"/>
        <end position="30"/>
    </location>
</feature>
<dbReference type="InterPro" id="IPR000276">
    <property type="entry name" value="GPCR_Rhodpsn"/>
</dbReference>
<evidence type="ECO:0000256" key="3">
    <source>
        <dbReference type="ARBA" id="ARBA00022692"/>
    </source>
</evidence>
<evidence type="ECO:0000313" key="11">
    <source>
        <dbReference type="EMBL" id="CAF1053096.1"/>
    </source>
</evidence>
<evidence type="ECO:0000256" key="6">
    <source>
        <dbReference type="ARBA" id="ARBA00023136"/>
    </source>
</evidence>
<feature type="transmembrane region" description="Helical" evidence="9">
    <location>
        <begin position="133"/>
        <end position="155"/>
    </location>
</feature>
<keyword evidence="4 9" id="KW-1133">Transmembrane helix</keyword>
<comment type="caution">
    <text evidence="11">The sequence shown here is derived from an EMBL/GenBank/DDBJ whole genome shotgun (WGS) entry which is preliminary data.</text>
</comment>
<feature type="transmembrane region" description="Helical" evidence="9">
    <location>
        <begin position="216"/>
        <end position="239"/>
    </location>
</feature>
<dbReference type="GO" id="GO:0004930">
    <property type="term" value="F:G protein-coupled receptor activity"/>
    <property type="evidence" value="ECO:0007669"/>
    <property type="project" value="UniProtKB-KW"/>
</dbReference>
<dbReference type="EMBL" id="CAJNOI010000097">
    <property type="protein sequence ID" value="CAF1053096.1"/>
    <property type="molecule type" value="Genomic_DNA"/>
</dbReference>
<keyword evidence="2" id="KW-1003">Cell membrane</keyword>
<keyword evidence="6 9" id="KW-0472">Membrane</keyword>
<feature type="transmembrane region" description="Helical" evidence="9">
    <location>
        <begin position="50"/>
        <end position="73"/>
    </location>
</feature>
<sequence>MDKTCHTVPMMLVANSCLSALLCAGDILWINVTTLINDVQQIEYQNLFCIFYGYLTYVSCAVLNYSFLLQAFYRYMIVVYPTRLFWQLPQSQLLLIVLTWIYALIFPTGFIFTGDIIYNMDNQICQIPLRFSFAIIFAVSCVYIIPVSITMFIYYKLVRFIHQMNQRIIPVNTLVRARRELKMFRRTVTLLMIIFILDFPYALFIFMSFFNAAPKYHFRIAYIFIDIALACVMIVLFQFTDPLKTSILKKLNIELEMVALTES</sequence>
<keyword evidence="5" id="KW-0297">G-protein coupled receptor</keyword>
<keyword evidence="13" id="KW-1185">Reference proteome</keyword>
<evidence type="ECO:0000313" key="12">
    <source>
        <dbReference type="EMBL" id="CAF1343656.1"/>
    </source>
</evidence>
<evidence type="ECO:0000256" key="1">
    <source>
        <dbReference type="ARBA" id="ARBA00004651"/>
    </source>
</evidence>
<dbReference type="Proteomes" id="UP000663877">
    <property type="component" value="Unassembled WGS sequence"/>
</dbReference>
<dbReference type="CDD" id="cd00637">
    <property type="entry name" value="7tm_classA_rhodopsin-like"/>
    <property type="match status" value="1"/>
</dbReference>
<evidence type="ECO:0000256" key="2">
    <source>
        <dbReference type="ARBA" id="ARBA00022475"/>
    </source>
</evidence>
<evidence type="ECO:0000313" key="13">
    <source>
        <dbReference type="Proteomes" id="UP000663832"/>
    </source>
</evidence>
<feature type="transmembrane region" description="Helical" evidence="9">
    <location>
        <begin position="93"/>
        <end position="113"/>
    </location>
</feature>
<keyword evidence="8" id="KW-0807">Transducer</keyword>
<comment type="subcellular location">
    <subcellularLocation>
        <location evidence="1">Cell membrane</location>
        <topology evidence="1">Multi-pass membrane protein</topology>
    </subcellularLocation>
</comment>
<evidence type="ECO:0000256" key="5">
    <source>
        <dbReference type="ARBA" id="ARBA00023040"/>
    </source>
</evidence>
<feature type="transmembrane region" description="Helical" evidence="9">
    <location>
        <begin position="188"/>
        <end position="210"/>
    </location>
</feature>
<evidence type="ECO:0000259" key="10">
    <source>
        <dbReference type="PROSITE" id="PS50262"/>
    </source>
</evidence>
<organism evidence="11 14">
    <name type="scientific">Adineta steineri</name>
    <dbReference type="NCBI Taxonomy" id="433720"/>
    <lineage>
        <taxon>Eukaryota</taxon>
        <taxon>Metazoa</taxon>
        <taxon>Spiralia</taxon>
        <taxon>Gnathifera</taxon>
        <taxon>Rotifera</taxon>
        <taxon>Eurotatoria</taxon>
        <taxon>Bdelloidea</taxon>
        <taxon>Adinetida</taxon>
        <taxon>Adinetidae</taxon>
        <taxon>Adineta</taxon>
    </lineage>
</organism>
<feature type="domain" description="G-protein coupled receptors family 1 profile" evidence="10">
    <location>
        <begin position="1"/>
        <end position="237"/>
    </location>
</feature>
<keyword evidence="7" id="KW-0675">Receptor</keyword>
<dbReference type="PANTHER" id="PTHR24228:SF59">
    <property type="entry name" value="NEUROPEPTIDE RECEPTOR 15"/>
    <property type="match status" value="1"/>
</dbReference>
<dbReference type="SUPFAM" id="SSF81321">
    <property type="entry name" value="Family A G protein-coupled receptor-like"/>
    <property type="match status" value="1"/>
</dbReference>
<accession>A0A814KMR6</accession>
<dbReference type="Proteomes" id="UP000663832">
    <property type="component" value="Unassembled WGS sequence"/>
</dbReference>
<protein>
    <recommendedName>
        <fullName evidence="10">G-protein coupled receptors family 1 profile domain-containing protein</fullName>
    </recommendedName>
</protein>